<protein>
    <submittedName>
        <fullName evidence="2">Uncharacterized protein</fullName>
    </submittedName>
</protein>
<keyword evidence="3" id="KW-1185">Reference proteome</keyword>
<feature type="transmembrane region" description="Helical" evidence="1">
    <location>
        <begin position="30"/>
        <end position="49"/>
    </location>
</feature>
<reference evidence="2" key="1">
    <citation type="submission" date="2020-11" db="EMBL/GenBank/DDBJ databases">
        <authorList>
            <consortium name="DOE Joint Genome Institute"/>
            <person name="Ahrendt S."/>
            <person name="Riley R."/>
            <person name="Andreopoulos W."/>
            <person name="Labutti K."/>
            <person name="Pangilinan J."/>
            <person name="Ruiz-Duenas F.J."/>
            <person name="Barrasa J.M."/>
            <person name="Sanchez-Garcia M."/>
            <person name="Camarero S."/>
            <person name="Miyauchi S."/>
            <person name="Serrano A."/>
            <person name="Linde D."/>
            <person name="Babiker R."/>
            <person name="Drula E."/>
            <person name="Ayuso-Fernandez I."/>
            <person name="Pacheco R."/>
            <person name="Padilla G."/>
            <person name="Ferreira P."/>
            <person name="Barriuso J."/>
            <person name="Kellner H."/>
            <person name="Castanera R."/>
            <person name="Alfaro M."/>
            <person name="Ramirez L."/>
            <person name="Pisabarro A.G."/>
            <person name="Kuo A."/>
            <person name="Tritt A."/>
            <person name="Lipzen A."/>
            <person name="He G."/>
            <person name="Yan M."/>
            <person name="Ng V."/>
            <person name="Cullen D."/>
            <person name="Martin F."/>
            <person name="Rosso M.-N."/>
            <person name="Henrissat B."/>
            <person name="Hibbett D."/>
            <person name="Martinez A.T."/>
            <person name="Grigoriev I.V."/>
        </authorList>
    </citation>
    <scope>NUCLEOTIDE SEQUENCE</scope>
    <source>
        <strain evidence="2">CIRM-BRFM 674</strain>
    </source>
</reference>
<evidence type="ECO:0000313" key="3">
    <source>
        <dbReference type="Proteomes" id="UP000807469"/>
    </source>
</evidence>
<dbReference type="AlphaFoldDB" id="A0A9P5YKI0"/>
<sequence>MGGPAATANPDVRSYGHLLDPKPWYKNSRLILLNFWIVILLVTSSTNGYDGNLSPLILFLSELFVLVTSSRVGAYSLRLSFRSDVLLDPVCLGMETGACFGHVPANLSVYWNYTST</sequence>
<dbReference type="OrthoDB" id="2986425at2759"/>
<evidence type="ECO:0000313" key="2">
    <source>
        <dbReference type="EMBL" id="KAF9470772.1"/>
    </source>
</evidence>
<accession>A0A9P5YKI0</accession>
<keyword evidence="1" id="KW-1133">Transmembrane helix</keyword>
<name>A0A9P5YKI0_9AGAR</name>
<comment type="caution">
    <text evidence="2">The sequence shown here is derived from an EMBL/GenBank/DDBJ whole genome shotgun (WGS) entry which is preliminary data.</text>
</comment>
<proteinExistence type="predicted"/>
<keyword evidence="1" id="KW-0472">Membrane</keyword>
<feature type="transmembrane region" description="Helical" evidence="1">
    <location>
        <begin position="55"/>
        <end position="74"/>
    </location>
</feature>
<gene>
    <name evidence="2" type="ORF">BDN70DRAFT_888773</name>
</gene>
<keyword evidence="1" id="KW-0812">Transmembrane</keyword>
<organism evidence="2 3">
    <name type="scientific">Pholiota conissans</name>
    <dbReference type="NCBI Taxonomy" id="109636"/>
    <lineage>
        <taxon>Eukaryota</taxon>
        <taxon>Fungi</taxon>
        <taxon>Dikarya</taxon>
        <taxon>Basidiomycota</taxon>
        <taxon>Agaricomycotina</taxon>
        <taxon>Agaricomycetes</taxon>
        <taxon>Agaricomycetidae</taxon>
        <taxon>Agaricales</taxon>
        <taxon>Agaricineae</taxon>
        <taxon>Strophariaceae</taxon>
        <taxon>Pholiota</taxon>
    </lineage>
</organism>
<dbReference type="EMBL" id="MU155853">
    <property type="protein sequence ID" value="KAF9470772.1"/>
    <property type="molecule type" value="Genomic_DNA"/>
</dbReference>
<dbReference type="Proteomes" id="UP000807469">
    <property type="component" value="Unassembled WGS sequence"/>
</dbReference>
<evidence type="ECO:0000256" key="1">
    <source>
        <dbReference type="SAM" id="Phobius"/>
    </source>
</evidence>